<gene>
    <name evidence="3" type="ORF">MM415A00274_0009</name>
    <name evidence="2" type="ORF">MM415B00593_0011</name>
</gene>
<accession>A0A6M3KP34</accession>
<dbReference type="EMBL" id="MT141503">
    <property type="protein sequence ID" value="QJA63684.1"/>
    <property type="molecule type" value="Genomic_DNA"/>
</dbReference>
<organism evidence="3">
    <name type="scientific">viral metagenome</name>
    <dbReference type="NCBI Taxonomy" id="1070528"/>
    <lineage>
        <taxon>unclassified sequences</taxon>
        <taxon>metagenomes</taxon>
        <taxon>organismal metagenomes</taxon>
    </lineage>
</organism>
<evidence type="ECO:0000256" key="1">
    <source>
        <dbReference type="SAM" id="MobiDB-lite"/>
    </source>
</evidence>
<protein>
    <submittedName>
        <fullName evidence="3">Uncharacterized protein</fullName>
    </submittedName>
</protein>
<feature type="region of interest" description="Disordered" evidence="1">
    <location>
        <begin position="21"/>
        <end position="49"/>
    </location>
</feature>
<reference evidence="3" key="1">
    <citation type="submission" date="2020-03" db="EMBL/GenBank/DDBJ databases">
        <title>The deep terrestrial virosphere.</title>
        <authorList>
            <person name="Holmfeldt K."/>
            <person name="Nilsson E."/>
            <person name="Simone D."/>
            <person name="Lopez-Fernandez M."/>
            <person name="Wu X."/>
            <person name="de Brujin I."/>
            <person name="Lundin D."/>
            <person name="Andersson A."/>
            <person name="Bertilsson S."/>
            <person name="Dopson M."/>
        </authorList>
    </citation>
    <scope>NUCLEOTIDE SEQUENCE</scope>
    <source>
        <strain evidence="3">MM415A00274</strain>
        <strain evidence="2">MM415B00593</strain>
    </source>
</reference>
<sequence length="171" mass="19848">MNDESKIKTAVKNQDKIEVVDKQQETQLKSGATENVREPRRQRERVSLRKQRRLSIATEPGYHYHLVNDVDNRIERFKKAGYELVTGKVHDKGSNVEDPSQMGSVASHPVGKGVTGYYMRIPQEWYDQDQAEKQEENDRIMNQIKNGFSSRKPIDNMFGRVTVDDNIKRNK</sequence>
<proteinExistence type="predicted"/>
<dbReference type="AlphaFoldDB" id="A0A6M3KP34"/>
<feature type="compositionally biased region" description="Basic and acidic residues" evidence="1">
    <location>
        <begin position="35"/>
        <end position="47"/>
    </location>
</feature>
<name>A0A6M3KP34_9ZZZZ</name>
<evidence type="ECO:0000313" key="2">
    <source>
        <dbReference type="EMBL" id="QJA63684.1"/>
    </source>
</evidence>
<evidence type="ECO:0000313" key="3">
    <source>
        <dbReference type="EMBL" id="QJA83552.1"/>
    </source>
</evidence>
<dbReference type="EMBL" id="MT142513">
    <property type="protein sequence ID" value="QJA83552.1"/>
    <property type="molecule type" value="Genomic_DNA"/>
</dbReference>